<dbReference type="Proteomes" id="UP000594263">
    <property type="component" value="Unplaced"/>
</dbReference>
<reference evidence="1" key="1">
    <citation type="submission" date="2021-01" db="UniProtKB">
        <authorList>
            <consortium name="EnsemblPlants"/>
        </authorList>
    </citation>
    <scope>IDENTIFICATION</scope>
</reference>
<evidence type="ECO:0000313" key="2">
    <source>
        <dbReference type="Proteomes" id="UP000594263"/>
    </source>
</evidence>
<dbReference type="Gramene" id="Kaladp0081s0099.1.v1.1">
    <property type="protein sequence ID" value="Kaladp0081s0099.1.v1.1.CDS.1"/>
    <property type="gene ID" value="Kaladp0081s0099.v1.1"/>
</dbReference>
<name>A0A7N1A2G2_KALFE</name>
<dbReference type="EnsemblPlants" id="Kaladp0081s0099.1.v1.1">
    <property type="protein sequence ID" value="Kaladp0081s0099.1.v1.1.CDS.1"/>
    <property type="gene ID" value="Kaladp0081s0099.v1.1"/>
</dbReference>
<evidence type="ECO:0000313" key="1">
    <source>
        <dbReference type="EnsemblPlants" id="Kaladp0081s0099.1.v1.1.CDS.1"/>
    </source>
</evidence>
<sequence>MADNQLKIIPSWASRGISSMILMVIVSNSLCVSFIQAKYSGTSSVFTIGCSLRFSTACTFDFSLGIQCCFTFLAHKSVL</sequence>
<dbReference type="AlphaFoldDB" id="A0A7N1A2G2"/>
<organism evidence="1 2">
    <name type="scientific">Kalanchoe fedtschenkoi</name>
    <name type="common">Lavender scallops</name>
    <name type="synonym">South American air plant</name>
    <dbReference type="NCBI Taxonomy" id="63787"/>
    <lineage>
        <taxon>Eukaryota</taxon>
        <taxon>Viridiplantae</taxon>
        <taxon>Streptophyta</taxon>
        <taxon>Embryophyta</taxon>
        <taxon>Tracheophyta</taxon>
        <taxon>Spermatophyta</taxon>
        <taxon>Magnoliopsida</taxon>
        <taxon>eudicotyledons</taxon>
        <taxon>Gunneridae</taxon>
        <taxon>Pentapetalae</taxon>
        <taxon>Saxifragales</taxon>
        <taxon>Crassulaceae</taxon>
        <taxon>Kalanchoe</taxon>
    </lineage>
</organism>
<keyword evidence="2" id="KW-1185">Reference proteome</keyword>
<proteinExistence type="predicted"/>
<protein>
    <submittedName>
        <fullName evidence="1">Uncharacterized protein</fullName>
    </submittedName>
</protein>
<accession>A0A7N1A2G2</accession>